<evidence type="ECO:0008006" key="4">
    <source>
        <dbReference type="Google" id="ProtNLM"/>
    </source>
</evidence>
<dbReference type="AlphaFoldDB" id="A0A931HDW3"/>
<protein>
    <recommendedName>
        <fullName evidence="4">GDT1 family protein</fullName>
    </recommendedName>
</protein>
<feature type="transmembrane region" description="Helical" evidence="1">
    <location>
        <begin position="36"/>
        <end position="56"/>
    </location>
</feature>
<feature type="transmembrane region" description="Helical" evidence="1">
    <location>
        <begin position="99"/>
        <end position="118"/>
    </location>
</feature>
<keyword evidence="3" id="KW-1185">Reference proteome</keyword>
<name>A0A931HDW3_9SPHN</name>
<gene>
    <name evidence="2" type="ORF">I5E68_15320</name>
</gene>
<keyword evidence="1" id="KW-0812">Transmembrane</keyword>
<evidence type="ECO:0000313" key="2">
    <source>
        <dbReference type="EMBL" id="MBH0114315.1"/>
    </source>
</evidence>
<evidence type="ECO:0000313" key="3">
    <source>
        <dbReference type="Proteomes" id="UP000617634"/>
    </source>
</evidence>
<dbReference type="RefSeq" id="WP_197165512.1">
    <property type="nucleotide sequence ID" value="NZ_JADZGI010000002.1"/>
</dbReference>
<accession>A0A931HDW3</accession>
<feature type="transmembrane region" description="Helical" evidence="1">
    <location>
        <begin position="161"/>
        <end position="179"/>
    </location>
</feature>
<dbReference type="Proteomes" id="UP000617634">
    <property type="component" value="Unassembled WGS sequence"/>
</dbReference>
<evidence type="ECO:0000256" key="1">
    <source>
        <dbReference type="SAM" id="Phobius"/>
    </source>
</evidence>
<comment type="caution">
    <text evidence="2">The sequence shown here is derived from an EMBL/GenBank/DDBJ whole genome shotgun (WGS) entry which is preliminary data.</text>
</comment>
<proteinExistence type="predicted"/>
<feature type="transmembrane region" description="Helical" evidence="1">
    <location>
        <begin position="68"/>
        <end position="87"/>
    </location>
</feature>
<dbReference type="EMBL" id="JADZGI010000002">
    <property type="protein sequence ID" value="MBH0114315.1"/>
    <property type="molecule type" value="Genomic_DNA"/>
</dbReference>
<feature type="transmembrane region" description="Helical" evidence="1">
    <location>
        <begin position="130"/>
        <end position="149"/>
    </location>
</feature>
<reference evidence="2" key="1">
    <citation type="submission" date="2020-11" db="EMBL/GenBank/DDBJ databases">
        <title>Novosphingobium aureum sp. nov., a marine bacterium isolated from sediment of a salt flat.</title>
        <authorList>
            <person name="Yoo Y."/>
            <person name="Kim J.-J."/>
        </authorList>
    </citation>
    <scope>NUCLEOTIDE SEQUENCE</scope>
    <source>
        <strain evidence="2">YJ-S2-02</strain>
    </source>
</reference>
<sequence>MPAFYLTLLAVLLAGIGGRDQQTVAGLVQRQGARPGVLIVAIVSSLLVCVAAIWFARFMLTTLPPPARAIFGAIALGLAGAESLLLAPRRKPVEPTNSLGALALVLLAQQVSDAPRFLLVGMAVAMGAPYAAGAAGAFGTLALVGLAWALPELVLDGKVRWARRAAGGVLLLVASFIALSQMGIL</sequence>
<organism evidence="2 3">
    <name type="scientific">Novosphingobium aureum</name>
    <dbReference type="NCBI Taxonomy" id="2792964"/>
    <lineage>
        <taxon>Bacteria</taxon>
        <taxon>Pseudomonadati</taxon>
        <taxon>Pseudomonadota</taxon>
        <taxon>Alphaproteobacteria</taxon>
        <taxon>Sphingomonadales</taxon>
        <taxon>Sphingomonadaceae</taxon>
        <taxon>Novosphingobium</taxon>
    </lineage>
</organism>
<keyword evidence="1" id="KW-0472">Membrane</keyword>
<keyword evidence="1" id="KW-1133">Transmembrane helix</keyword>